<dbReference type="eggNOG" id="KOG1366">
    <property type="taxonomic scope" value="Eukaryota"/>
</dbReference>
<dbReference type="eggNOG" id="KOG4297">
    <property type="taxonomic scope" value="Eukaryota"/>
</dbReference>
<evidence type="ECO:0000313" key="7">
    <source>
        <dbReference type="EMBL" id="EEN63227.1"/>
    </source>
</evidence>
<evidence type="ECO:0000259" key="5">
    <source>
        <dbReference type="PROSITE" id="PS50234"/>
    </source>
</evidence>
<dbReference type="InterPro" id="IPR018378">
    <property type="entry name" value="C-type_lectin_CS"/>
</dbReference>
<dbReference type="PROSITE" id="PS51233">
    <property type="entry name" value="VWFD"/>
    <property type="match status" value="1"/>
</dbReference>
<dbReference type="InterPro" id="IPR002035">
    <property type="entry name" value="VWF_A"/>
</dbReference>
<dbReference type="InterPro" id="IPR006624">
    <property type="entry name" value="Beta-propeller_rpt_TECPR"/>
</dbReference>
<feature type="signal peptide" evidence="3">
    <location>
        <begin position="1"/>
        <end position="27"/>
    </location>
</feature>
<dbReference type="SMART" id="SM00034">
    <property type="entry name" value="CLECT"/>
    <property type="match status" value="2"/>
</dbReference>
<dbReference type="CDD" id="cd00037">
    <property type="entry name" value="CLECT"/>
    <property type="match status" value="2"/>
</dbReference>
<feature type="domain" description="C-type lectin" evidence="4">
    <location>
        <begin position="214"/>
        <end position="326"/>
    </location>
</feature>
<dbReference type="Pfam" id="PF00094">
    <property type="entry name" value="VWD"/>
    <property type="match status" value="1"/>
</dbReference>
<dbReference type="Pfam" id="PF00092">
    <property type="entry name" value="VWA"/>
    <property type="match status" value="1"/>
</dbReference>
<dbReference type="SMART" id="SM00327">
    <property type="entry name" value="VWA"/>
    <property type="match status" value="1"/>
</dbReference>
<dbReference type="InterPro" id="IPR016187">
    <property type="entry name" value="CTDL_fold"/>
</dbReference>
<feature type="region of interest" description="Disordered" evidence="2">
    <location>
        <begin position="36"/>
        <end position="59"/>
    </location>
</feature>
<evidence type="ECO:0000259" key="4">
    <source>
        <dbReference type="PROSITE" id="PS50041"/>
    </source>
</evidence>
<dbReference type="Pfam" id="PF12248">
    <property type="entry name" value="Methyltransf_FA"/>
    <property type="match status" value="2"/>
</dbReference>
<dbReference type="PROSITE" id="PS00615">
    <property type="entry name" value="C_TYPE_LECTIN_1"/>
    <property type="match status" value="2"/>
</dbReference>
<dbReference type="Pfam" id="PF06462">
    <property type="entry name" value="Hyd_WA"/>
    <property type="match status" value="1"/>
</dbReference>
<accession>C3Y9H1</accession>
<feature type="region of interest" description="Disordered" evidence="2">
    <location>
        <begin position="1379"/>
        <end position="1414"/>
    </location>
</feature>
<evidence type="ECO:0000259" key="6">
    <source>
        <dbReference type="PROSITE" id="PS51233"/>
    </source>
</evidence>
<feature type="domain" description="VWFA" evidence="5">
    <location>
        <begin position="1292"/>
        <end position="1374"/>
    </location>
</feature>
<feature type="domain" description="C-type lectin" evidence="4">
    <location>
        <begin position="496"/>
        <end position="608"/>
    </location>
</feature>
<dbReference type="InParanoid" id="C3Y9H1"/>
<dbReference type="InterPro" id="IPR022041">
    <property type="entry name" value="Methyltransf_FA"/>
</dbReference>
<dbReference type="eggNOG" id="KOG3544">
    <property type="taxonomic scope" value="Eukaryota"/>
</dbReference>
<dbReference type="InterPro" id="IPR001304">
    <property type="entry name" value="C-type_lectin-like"/>
</dbReference>
<feature type="domain" description="VWFA" evidence="5">
    <location>
        <begin position="1230"/>
        <end position="1291"/>
    </location>
</feature>
<dbReference type="InterPro" id="IPR036465">
    <property type="entry name" value="vWFA_dom_sf"/>
</dbReference>
<dbReference type="Gene3D" id="3.10.100.10">
    <property type="entry name" value="Mannose-Binding Protein A, subunit A"/>
    <property type="match status" value="2"/>
</dbReference>
<feature type="domain" description="VWFD" evidence="6">
    <location>
        <begin position="624"/>
        <end position="797"/>
    </location>
</feature>
<dbReference type="PRINTS" id="PR00453">
    <property type="entry name" value="VWFADOMAIN"/>
</dbReference>
<feature type="region of interest" description="Disordered" evidence="2">
    <location>
        <begin position="1480"/>
        <end position="1764"/>
    </location>
</feature>
<dbReference type="PANTHER" id="PTHR36695">
    <property type="entry name" value="AGAP008648-PA"/>
    <property type="match status" value="1"/>
</dbReference>
<keyword evidence="3" id="KW-0732">Signal</keyword>
<dbReference type="eggNOG" id="KOG3669">
    <property type="taxonomic scope" value="Eukaryota"/>
</dbReference>
<keyword evidence="1" id="KW-1015">Disulfide bond</keyword>
<evidence type="ECO:0000256" key="1">
    <source>
        <dbReference type="ARBA" id="ARBA00023157"/>
    </source>
</evidence>
<dbReference type="SMART" id="SM00216">
    <property type="entry name" value="VWD"/>
    <property type="match status" value="1"/>
</dbReference>
<evidence type="ECO:0000256" key="2">
    <source>
        <dbReference type="SAM" id="MobiDB-lite"/>
    </source>
</evidence>
<protein>
    <submittedName>
        <fullName evidence="7">Uncharacterized protein</fullName>
    </submittedName>
</protein>
<dbReference type="Pfam" id="PF00059">
    <property type="entry name" value="Lectin_C"/>
    <property type="match status" value="2"/>
</dbReference>
<dbReference type="Pfam" id="PF19193">
    <property type="entry name" value="Tectonin"/>
    <property type="match status" value="1"/>
</dbReference>
<name>C3Y9H1_BRAFL</name>
<dbReference type="PROSITE" id="PS50041">
    <property type="entry name" value="C_TYPE_LECTIN_2"/>
    <property type="match status" value="2"/>
</dbReference>
<dbReference type="InterPro" id="IPR016186">
    <property type="entry name" value="C-type_lectin-like/link_sf"/>
</dbReference>
<organism>
    <name type="scientific">Branchiostoma floridae</name>
    <name type="common">Florida lancelet</name>
    <name type="synonym">Amphioxus</name>
    <dbReference type="NCBI Taxonomy" id="7739"/>
    <lineage>
        <taxon>Eukaryota</taxon>
        <taxon>Metazoa</taxon>
        <taxon>Chordata</taxon>
        <taxon>Cephalochordata</taxon>
        <taxon>Leptocardii</taxon>
        <taxon>Amphioxiformes</taxon>
        <taxon>Branchiostomatidae</taxon>
        <taxon>Branchiostoma</taxon>
    </lineage>
</organism>
<dbReference type="EMBL" id="GG666492">
    <property type="protein sequence ID" value="EEN63227.1"/>
    <property type="molecule type" value="Genomic_DNA"/>
</dbReference>
<feature type="compositionally biased region" description="Basic and acidic residues" evidence="2">
    <location>
        <begin position="1503"/>
        <end position="1513"/>
    </location>
</feature>
<evidence type="ECO:0000256" key="3">
    <source>
        <dbReference type="SAM" id="SignalP"/>
    </source>
</evidence>
<dbReference type="Gene3D" id="3.40.50.410">
    <property type="entry name" value="von Willebrand factor, type A domain"/>
    <property type="match status" value="2"/>
</dbReference>
<dbReference type="InterPro" id="IPR014853">
    <property type="entry name" value="VWF/SSPO/ZAN-like_Cys-rich_dom"/>
</dbReference>
<dbReference type="SUPFAM" id="SSF56436">
    <property type="entry name" value="C-type lectin-like"/>
    <property type="match status" value="2"/>
</dbReference>
<dbReference type="SMART" id="SM00832">
    <property type="entry name" value="C8"/>
    <property type="match status" value="1"/>
</dbReference>
<dbReference type="SUPFAM" id="SSF53300">
    <property type="entry name" value="vWA-like"/>
    <property type="match status" value="1"/>
</dbReference>
<feature type="chain" id="PRO_5002935322" evidence="3">
    <location>
        <begin position="28"/>
        <end position="1764"/>
    </location>
</feature>
<dbReference type="InterPro" id="IPR001846">
    <property type="entry name" value="VWF_type-D"/>
</dbReference>
<feature type="compositionally biased region" description="Acidic residues" evidence="2">
    <location>
        <begin position="1519"/>
        <end position="1734"/>
    </location>
</feature>
<reference evidence="7" key="1">
    <citation type="journal article" date="2008" name="Nature">
        <title>The amphioxus genome and the evolution of the chordate karyotype.</title>
        <authorList>
            <consortium name="US DOE Joint Genome Institute (JGI-PGF)"/>
            <person name="Putnam N.H."/>
            <person name="Butts T."/>
            <person name="Ferrier D.E.K."/>
            <person name="Furlong R.F."/>
            <person name="Hellsten U."/>
            <person name="Kawashima T."/>
            <person name="Robinson-Rechavi M."/>
            <person name="Shoguchi E."/>
            <person name="Terry A."/>
            <person name="Yu J.-K."/>
            <person name="Benito-Gutierrez E.L."/>
            <person name="Dubchak I."/>
            <person name="Garcia-Fernandez J."/>
            <person name="Gibson-Brown J.J."/>
            <person name="Grigoriev I.V."/>
            <person name="Horton A.C."/>
            <person name="de Jong P.J."/>
            <person name="Jurka J."/>
            <person name="Kapitonov V.V."/>
            <person name="Kohara Y."/>
            <person name="Kuroki Y."/>
            <person name="Lindquist E."/>
            <person name="Lucas S."/>
            <person name="Osoegawa K."/>
            <person name="Pennacchio L.A."/>
            <person name="Salamov A.A."/>
            <person name="Satou Y."/>
            <person name="Sauka-Spengler T."/>
            <person name="Schmutz J."/>
            <person name="Shin-I T."/>
            <person name="Toyoda A."/>
            <person name="Bronner-Fraser M."/>
            <person name="Fujiyama A."/>
            <person name="Holland L.Z."/>
            <person name="Holland P.W.H."/>
            <person name="Satoh N."/>
            <person name="Rokhsar D.S."/>
        </authorList>
    </citation>
    <scope>NUCLEOTIDE SEQUENCE [LARGE SCALE GENOMIC DNA]</scope>
    <source>
        <strain evidence="7">S238N-H82</strain>
        <tissue evidence="7">Testes</tissue>
    </source>
</reference>
<sequence length="1764" mass="194051">MASTSATMRRMFVLLLVINIVDFRAEAFLFFRPRPKPNHGSTQEVQGHGQGGDEGVQSGCQIRSTDTQYQYRWDLPRLTGHRFTFEVKATNDVHVALSSQRHDMANMYEIVIGGWSNRKSVIRRRKQGTNRGTTWTSGINSKTEYRKFWITWSSDGTIAVGRGGETQPFMQWTDPNPLPINYAGYTTGWGSTGLWRFCPNAGGGGGGTTTNTRYRVYNEAKTYSEAQRRCQQDGGHLADLKTPAIAAAVSRLVDSRNGYWIGLNDINHEGGWHWSDGVPLSSCSYKNWYPGEPNNRGNEDCVHLLPNEGLRWNDDSCNARKYFICQTGDSQTAGCDGNPPDCQILSTDTQYRYRWNLPRLTGNRFTFEVKATNDVHVALSSQNQDLANLYEIVIGGWSNTQSVIRRSKRGTNHATTSTSGINSKTEYRKFWITWSPDGTIAVGRGSETQPFMQWTDPNPLPINYAGYTTGWGSTGLWRFCPNAGGGGGTTTTNTRYRVYNEAKTYSEAQRRCRQDGGHLADLKTPAITAVVARLVDSRTGYWIGLNDINHEGGWHWSDGVPLSSCSYKNWYPGEPNNRGNEDCVHLLPNEGLRWNDNSCNARKYFICQTGDSQNAGCDGNPPAGTCLAWGDPHYMTFDNRRHDFQGTCKYVLVRHADFTVAVRNVHRPGHSQRVTFCDRVEVTVYGYKIQIRSGDGREVLVNGYRRSLPVCLNRKVYISISGLNVLIQTDRCFSLTYDGNHKVEINVPASYKGKLSGMCGNYNGQPNDDNLFPGGQVASTSLLYGNSWIAPVDDTCPDTRPQDNFDSSDIPPDDRQIYLHPSKCGLLNAANGPFRSCNSIVSPSEFVETCVFDMAAYRGDQQVLCQNLQAYADACVSAGGKPQQWRRSGFCGTGAVSTSQSLLPVCHSLSPHMRRLRPETLYEKLRGVKNEVWKSGNEICTCLPTKRIQCEQQTGTGWGTIEGSLSFVSIGFCGVWGVDSAGLVYYRVGTYGNERVPGTGWLTVTGAVRLVQISSGQGIVWGVTARYRVYVRIGITAKRPQGTRWTQIRGRALKTVCVSGNYVWGATTTGTVYYRTGVTAARQSGTGWAQVSGSPIRGLSYVSIGHCGVWGVTSSGTIWYRSGTYGGTGSVGTGWVQVTGSLVSISVGYNVVWGVSAIGQVFVRIGITAETPQGTAWLLVGGSLTQIYVSSSSNRVWGCGLSHHIYLRVGITWSKEPEDIPAPTCHSKADIHVLVDGSKSVKTRNFPAVRQFILKLAAGFEIGPDKARIGVYQFAKDMQTEFKMNQYNNREIIILITDGKATDQVREPAQYVKNKGAHVFTVGVAKYKMSELKMLDSMSDLTNDAIEAGEEATKEVSLVLNKIDRRLQDIRDLTDIRDPWDIRDPSDTRDLSNIRDIPEPDRFEETSDLHDPQPDRMEEIRNVLEADLDMLEEIRNFQADVLEENEGLELDGLEEGEGLDLDGLEEDEGLKHDRFQEDESLEFDGQEIDEGLELDGQEEDENRELNGLEEDKSPNLNGLEEDEGFELDGLEEDEGFELDGLEEDGGLELDGLEEDGGLELDGLEEDGGLESAGLEEDGGLESAGLEEDEGPGPDGLEEDEGPEPDGLEEDEGPGPDGLEEDEGPGPDGLEEDEGPGPDGLEEDEGPGPDGLEEDEGPGLDGLEEDEGLGPGGLEEDEGPGPDGLEEDEGPGLDGLEEDEGLGPGGLEEDEGPGPDGLEEDEGPGPDGLEEDEGPGPDRLEEDKDRPKPDNLEDVLREIEKIIDE</sequence>
<dbReference type="PANTHER" id="PTHR36695:SF12">
    <property type="entry name" value="AGAP008648-PA"/>
    <property type="match status" value="1"/>
</dbReference>
<feature type="compositionally biased region" description="Basic and acidic residues" evidence="2">
    <location>
        <begin position="1735"/>
        <end position="1764"/>
    </location>
</feature>
<proteinExistence type="predicted"/>
<dbReference type="Pfam" id="PF08742">
    <property type="entry name" value="C8"/>
    <property type="match status" value="1"/>
</dbReference>
<feature type="compositionally biased region" description="Acidic residues" evidence="2">
    <location>
        <begin position="1480"/>
        <end position="1502"/>
    </location>
</feature>
<dbReference type="PROSITE" id="PS50234">
    <property type="entry name" value="VWFA"/>
    <property type="match status" value="2"/>
</dbReference>
<dbReference type="SMART" id="SM00706">
    <property type="entry name" value="TECPR"/>
    <property type="match status" value="6"/>
</dbReference>
<dbReference type="eggNOG" id="KOG1216">
    <property type="taxonomic scope" value="Eukaryota"/>
</dbReference>
<gene>
    <name evidence="7" type="ORF">BRAFLDRAFT_67985</name>
</gene>